<evidence type="ECO:0000256" key="1">
    <source>
        <dbReference type="ARBA" id="ARBA00004651"/>
    </source>
</evidence>
<feature type="transmembrane region" description="Helical" evidence="7">
    <location>
        <begin position="40"/>
        <end position="59"/>
    </location>
</feature>
<keyword evidence="6 7" id="KW-0472">Membrane</keyword>
<feature type="transmembrane region" description="Helical" evidence="7">
    <location>
        <begin position="367"/>
        <end position="387"/>
    </location>
</feature>
<evidence type="ECO:0000313" key="10">
    <source>
        <dbReference type="Proteomes" id="UP000811545"/>
    </source>
</evidence>
<sequence length="389" mass="42610">MNGLLGVGMLAVGAVFSIFELLDATFAMPAGWVADRYNRARVYVFSGAISLLGLLFLLFSPNSLVLLLVLLFLFILIYSLGINIGYTSRYSLTLDLVPEEKRGAVFGLFHTLTFLFPIGAGLMLGILLDLGFRAIFMLCVLLKLIDLLLRLRIHDPQREAVTQVPLVQVEHSTTGSQPEATPRGLISRVKSLFRSFRSDMGESWSVFIHKRDLLALVMIGTLGSLSYGVSAVYFIIYFHEILHFAPLQIGLLFSLHAAGIALAGILGGMLSDRLGCRTVLTTSSLVSGVLTFVFVYVQRFDVMIAVFFLLALEGGLYAPNYQVLLGELTPEGHQGRVFSFMDVCTTGATAVGPLLGGWLWIALGPTWVFITDGILTILCAILLLCFIKR</sequence>
<dbReference type="SUPFAM" id="SSF103473">
    <property type="entry name" value="MFS general substrate transporter"/>
    <property type="match status" value="1"/>
</dbReference>
<reference evidence="9 10" key="1">
    <citation type="journal article" date="2021" name="bioRxiv">
        <title>Unique metabolic strategies in Hadean analogues reveal hints for primordial physiology.</title>
        <authorList>
            <person name="Nobu M.K."/>
            <person name="Nakai R."/>
            <person name="Tamazawa S."/>
            <person name="Mori H."/>
            <person name="Toyoda A."/>
            <person name="Ijiri A."/>
            <person name="Suzuki S."/>
            <person name="Kurokawa K."/>
            <person name="Kamagata Y."/>
            <person name="Tamaki H."/>
        </authorList>
    </citation>
    <scope>NUCLEOTIDE SEQUENCE [LARGE SCALE GENOMIC DNA]</scope>
    <source>
        <strain evidence="9">BS525</strain>
    </source>
</reference>
<dbReference type="Proteomes" id="UP000811545">
    <property type="component" value="Unassembled WGS sequence"/>
</dbReference>
<evidence type="ECO:0000256" key="4">
    <source>
        <dbReference type="ARBA" id="ARBA00022692"/>
    </source>
</evidence>
<gene>
    <name evidence="9" type="primary">gudP</name>
    <name evidence="9" type="ORF">DDT42_00953</name>
</gene>
<dbReference type="InterPro" id="IPR020846">
    <property type="entry name" value="MFS_dom"/>
</dbReference>
<accession>A0A9E2BHD4</accession>
<dbReference type="PANTHER" id="PTHR23517">
    <property type="entry name" value="RESISTANCE PROTEIN MDTM, PUTATIVE-RELATED-RELATED"/>
    <property type="match status" value="1"/>
</dbReference>
<dbReference type="AlphaFoldDB" id="A0A9E2BHD4"/>
<dbReference type="InterPro" id="IPR036259">
    <property type="entry name" value="MFS_trans_sf"/>
</dbReference>
<feature type="transmembrane region" description="Helical" evidence="7">
    <location>
        <begin position="337"/>
        <end position="361"/>
    </location>
</feature>
<keyword evidence="5 7" id="KW-1133">Transmembrane helix</keyword>
<feature type="transmembrane region" description="Helical" evidence="7">
    <location>
        <begin position="213"/>
        <end position="238"/>
    </location>
</feature>
<feature type="transmembrane region" description="Helical" evidence="7">
    <location>
        <begin position="244"/>
        <end position="266"/>
    </location>
</feature>
<comment type="subcellular location">
    <subcellularLocation>
        <location evidence="1">Cell membrane</location>
        <topology evidence="1">Multi-pass membrane protein</topology>
    </subcellularLocation>
</comment>
<evidence type="ECO:0000259" key="8">
    <source>
        <dbReference type="PROSITE" id="PS50850"/>
    </source>
</evidence>
<feature type="transmembrane region" description="Helical" evidence="7">
    <location>
        <begin position="65"/>
        <end position="84"/>
    </location>
</feature>
<evidence type="ECO:0000256" key="6">
    <source>
        <dbReference type="ARBA" id="ARBA00023136"/>
    </source>
</evidence>
<feature type="domain" description="Major facilitator superfamily (MFS) profile" evidence="8">
    <location>
        <begin position="1"/>
        <end position="389"/>
    </location>
</feature>
<feature type="transmembrane region" description="Helical" evidence="7">
    <location>
        <begin position="303"/>
        <end position="325"/>
    </location>
</feature>
<dbReference type="GO" id="GO:0022857">
    <property type="term" value="F:transmembrane transporter activity"/>
    <property type="evidence" value="ECO:0007669"/>
    <property type="project" value="InterPro"/>
</dbReference>
<dbReference type="PANTHER" id="PTHR23517:SF3">
    <property type="entry name" value="INTEGRAL MEMBRANE TRANSPORT PROTEIN"/>
    <property type="match status" value="1"/>
</dbReference>
<feature type="transmembrane region" description="Helical" evidence="7">
    <location>
        <begin position="6"/>
        <end position="28"/>
    </location>
</feature>
<evidence type="ECO:0000256" key="3">
    <source>
        <dbReference type="ARBA" id="ARBA00022475"/>
    </source>
</evidence>
<dbReference type="InterPro" id="IPR050171">
    <property type="entry name" value="MFS_Transporters"/>
</dbReference>
<feature type="transmembrane region" description="Helical" evidence="7">
    <location>
        <begin position="278"/>
        <end position="297"/>
    </location>
</feature>
<keyword evidence="3" id="KW-1003">Cell membrane</keyword>
<dbReference type="GO" id="GO:0005886">
    <property type="term" value="C:plasma membrane"/>
    <property type="evidence" value="ECO:0007669"/>
    <property type="project" value="UniProtKB-SubCell"/>
</dbReference>
<proteinExistence type="predicted"/>
<protein>
    <submittedName>
        <fullName evidence="9">Glucarate transporter</fullName>
    </submittedName>
</protein>
<keyword evidence="2" id="KW-0813">Transport</keyword>
<organism evidence="9 10">
    <name type="scientific">Psychracetigena formicireducens</name>
    <dbReference type="NCBI Taxonomy" id="2986056"/>
    <lineage>
        <taxon>Bacteria</taxon>
        <taxon>Bacillati</taxon>
        <taxon>Candidatus Lithacetigenota</taxon>
        <taxon>Candidatus Psychracetigena</taxon>
    </lineage>
</organism>
<feature type="transmembrane region" description="Helical" evidence="7">
    <location>
        <begin position="105"/>
        <end position="124"/>
    </location>
</feature>
<dbReference type="InterPro" id="IPR011701">
    <property type="entry name" value="MFS"/>
</dbReference>
<evidence type="ECO:0000256" key="7">
    <source>
        <dbReference type="SAM" id="Phobius"/>
    </source>
</evidence>
<evidence type="ECO:0000256" key="2">
    <source>
        <dbReference type="ARBA" id="ARBA00022448"/>
    </source>
</evidence>
<keyword evidence="4 7" id="KW-0812">Transmembrane</keyword>
<evidence type="ECO:0000256" key="5">
    <source>
        <dbReference type="ARBA" id="ARBA00022989"/>
    </source>
</evidence>
<evidence type="ECO:0000313" key="9">
    <source>
        <dbReference type="EMBL" id="MBT9145084.1"/>
    </source>
</evidence>
<name>A0A9E2BHD4_PSYF1</name>
<dbReference type="PROSITE" id="PS50850">
    <property type="entry name" value="MFS"/>
    <property type="match status" value="1"/>
</dbReference>
<dbReference type="EMBL" id="QLTW01000046">
    <property type="protein sequence ID" value="MBT9145084.1"/>
    <property type="molecule type" value="Genomic_DNA"/>
</dbReference>
<comment type="caution">
    <text evidence="9">The sequence shown here is derived from an EMBL/GenBank/DDBJ whole genome shotgun (WGS) entry which is preliminary data.</text>
</comment>
<dbReference type="Pfam" id="PF07690">
    <property type="entry name" value="MFS_1"/>
    <property type="match status" value="1"/>
</dbReference>
<dbReference type="Gene3D" id="1.20.1250.20">
    <property type="entry name" value="MFS general substrate transporter like domains"/>
    <property type="match status" value="2"/>
</dbReference>